<proteinExistence type="predicted"/>
<dbReference type="InterPro" id="IPR016518">
    <property type="entry name" value="Alpha-L-fucosidase"/>
</dbReference>
<dbReference type="Gene3D" id="1.50.10.10">
    <property type="match status" value="1"/>
</dbReference>
<organism evidence="5 6">
    <name type="scientific">Glycomyces albidus</name>
    <dbReference type="NCBI Taxonomy" id="2656774"/>
    <lineage>
        <taxon>Bacteria</taxon>
        <taxon>Bacillati</taxon>
        <taxon>Actinomycetota</taxon>
        <taxon>Actinomycetes</taxon>
        <taxon>Glycomycetales</taxon>
        <taxon>Glycomycetaceae</taxon>
        <taxon>Glycomyces</taxon>
    </lineage>
</organism>
<reference evidence="5 6" key="1">
    <citation type="submission" date="2019-10" db="EMBL/GenBank/DDBJ databases">
        <title>Glycomyces albidus sp. nov., a novel actinomycete isolated from rhizosphere soil of wheat (Triticum aestivum L.).</title>
        <authorList>
            <person name="Qian L."/>
        </authorList>
    </citation>
    <scope>NUCLEOTIDE SEQUENCE [LARGE SCALE GENOMIC DNA]</scope>
    <source>
        <strain evidence="5 6">NEAU-7082</strain>
    </source>
</reference>
<feature type="domain" description="Glycosyl hydrolase family 95 N-terminal" evidence="2">
    <location>
        <begin position="7"/>
        <end position="239"/>
    </location>
</feature>
<dbReference type="PANTHER" id="PTHR31084:SF0">
    <property type="entry name" value="ALPHA-L-FUCOSIDASE 2"/>
    <property type="match status" value="1"/>
</dbReference>
<dbReference type="InterPro" id="IPR049053">
    <property type="entry name" value="AFCA-like_C"/>
</dbReference>
<gene>
    <name evidence="5" type="ORF">GFD30_12140</name>
</gene>
<feature type="domain" description="Glycosyl hydrolase family 95 catalytic" evidence="4">
    <location>
        <begin position="258"/>
        <end position="685"/>
    </location>
</feature>
<evidence type="ECO:0000259" key="3">
    <source>
        <dbReference type="Pfam" id="PF21307"/>
    </source>
</evidence>
<protein>
    <submittedName>
        <fullName evidence="5">Glycoside hydrolase family 95 protein</fullName>
    </submittedName>
</protein>
<feature type="compositionally biased region" description="Polar residues" evidence="1">
    <location>
        <begin position="483"/>
        <end position="492"/>
    </location>
</feature>
<dbReference type="Proteomes" id="UP000477750">
    <property type="component" value="Unassembled WGS sequence"/>
</dbReference>
<dbReference type="Pfam" id="PF22124">
    <property type="entry name" value="Glyco_hydro_95_cat"/>
    <property type="match status" value="1"/>
</dbReference>
<dbReference type="GO" id="GO:0004560">
    <property type="term" value="F:alpha-L-fucosidase activity"/>
    <property type="evidence" value="ECO:0007669"/>
    <property type="project" value="InterPro"/>
</dbReference>
<evidence type="ECO:0000256" key="1">
    <source>
        <dbReference type="SAM" id="MobiDB-lite"/>
    </source>
</evidence>
<sequence>MSRALKLSYDRPADAWHEGLPLGNGRVGAMLVGDRIELNEDGFWSGDGNQGVPDGVEGIAAEAAELVRRGEYFAADQLITRLQGPSTQAYQPAGAFTAVHSDAPLERRELDLRDGVATTVRGLVRQEAFASVAYGVIAIRWSAEEPFDLDLEFHWPHEGGSAEAGADAGTGELRFTGRAPVTVHKNGGPDYSSAEGVRRLGLTASVRCDGGVAAADAGHRFTGCREIEVFLALHSDFDEQAALDRAQTDARRAAESGWQALFDDHLAAHRAVMDRVGLRLDAEPPEAAGAASFTQSPVDELSTADRLRRRASGEPDEHLAVLAFQFGRYLLAASSRPGTQAANLQGIWNDLVTPPWNCDYTTNINVEMNYWPAETCGLPEFHEPLFDLVEGLAATGAETARRLYDAGGWCCHHNTDYWRLTTPVDGRACWQAWPMGGLWLAMHIAEHWRFGRDEEFLADRLPLVLGAARFAFDRLSEGGDGTLVTNPASSPENEFRTPEGNSAIDESTGMDAALVRELFAFVVEAADVVAETLHGEDLKLVKGIQEALPRLAGPKIGADGRILEWAAEREEAEPHHRHVSHLYGVFPGDSFADSPELLDAARKSLEARGDAGTGWSLAWKTALWARLGDGDRAHRLLGEFLTPVGFRGAGTEYADGGVYTSLLCAHPPFQIDGNFGTTAAIAEMLVQSHRTVDGEPVIELLPALPSAWPDGEVRGLRARGGVTVERLAWRGGAVTDLVLVSSVDTKVRVLGRRVALAAGTPWTPEL</sequence>
<dbReference type="GO" id="GO:0005975">
    <property type="term" value="P:carbohydrate metabolic process"/>
    <property type="evidence" value="ECO:0007669"/>
    <property type="project" value="InterPro"/>
</dbReference>
<dbReference type="InterPro" id="IPR054363">
    <property type="entry name" value="GH95_cat"/>
</dbReference>
<name>A0A6L5G9I3_9ACTN</name>
<evidence type="ECO:0000259" key="2">
    <source>
        <dbReference type="Pfam" id="PF14498"/>
    </source>
</evidence>
<dbReference type="Pfam" id="PF21307">
    <property type="entry name" value="Glyco_hydro_95_C"/>
    <property type="match status" value="1"/>
</dbReference>
<keyword evidence="5" id="KW-0378">Hydrolase</keyword>
<dbReference type="InterPro" id="IPR008928">
    <property type="entry name" value="6-hairpin_glycosidase_sf"/>
</dbReference>
<dbReference type="InterPro" id="IPR012341">
    <property type="entry name" value="6hp_glycosidase-like_sf"/>
</dbReference>
<accession>A0A6L5G9I3</accession>
<feature type="domain" description="Alpha fucosidase A-like C-terminal" evidence="3">
    <location>
        <begin position="697"/>
        <end position="749"/>
    </location>
</feature>
<dbReference type="SUPFAM" id="SSF48208">
    <property type="entry name" value="Six-hairpin glycosidases"/>
    <property type="match status" value="1"/>
</dbReference>
<keyword evidence="6" id="KW-1185">Reference proteome</keyword>
<dbReference type="InterPro" id="IPR027414">
    <property type="entry name" value="GH95_N_dom"/>
</dbReference>
<dbReference type="PANTHER" id="PTHR31084">
    <property type="entry name" value="ALPHA-L-FUCOSIDASE 2"/>
    <property type="match status" value="1"/>
</dbReference>
<dbReference type="RefSeq" id="WP_153025489.1">
    <property type="nucleotide sequence ID" value="NZ_WIAO01000013.1"/>
</dbReference>
<dbReference type="EMBL" id="WIAO01000013">
    <property type="protein sequence ID" value="MQM26314.1"/>
    <property type="molecule type" value="Genomic_DNA"/>
</dbReference>
<dbReference type="PIRSF" id="PIRSF007663">
    <property type="entry name" value="UCP007663"/>
    <property type="match status" value="1"/>
</dbReference>
<feature type="region of interest" description="Disordered" evidence="1">
    <location>
        <begin position="481"/>
        <end position="500"/>
    </location>
</feature>
<dbReference type="AlphaFoldDB" id="A0A6L5G9I3"/>
<comment type="caution">
    <text evidence="5">The sequence shown here is derived from an EMBL/GenBank/DDBJ whole genome shotgun (WGS) entry which is preliminary data.</text>
</comment>
<evidence type="ECO:0000259" key="4">
    <source>
        <dbReference type="Pfam" id="PF22124"/>
    </source>
</evidence>
<dbReference type="Pfam" id="PF14498">
    <property type="entry name" value="Glyco_hyd_65N_2"/>
    <property type="match status" value="1"/>
</dbReference>
<evidence type="ECO:0000313" key="6">
    <source>
        <dbReference type="Proteomes" id="UP000477750"/>
    </source>
</evidence>
<evidence type="ECO:0000313" key="5">
    <source>
        <dbReference type="EMBL" id="MQM26314.1"/>
    </source>
</evidence>